<accession>A0A0A2MTW9</accession>
<evidence type="ECO:0000313" key="7">
    <source>
        <dbReference type="Proteomes" id="UP000030111"/>
    </source>
</evidence>
<dbReference type="eggNOG" id="COG1309">
    <property type="taxonomic scope" value="Bacteria"/>
</dbReference>
<organism evidence="6 7">
    <name type="scientific">Flavobacterium subsaxonicum WB 4.1-42 = DSM 21790</name>
    <dbReference type="NCBI Taxonomy" id="1121898"/>
    <lineage>
        <taxon>Bacteria</taxon>
        <taxon>Pseudomonadati</taxon>
        <taxon>Bacteroidota</taxon>
        <taxon>Flavobacteriia</taxon>
        <taxon>Flavobacteriales</taxon>
        <taxon>Flavobacteriaceae</taxon>
        <taxon>Flavobacterium</taxon>
    </lineage>
</organism>
<keyword evidence="2 4" id="KW-0238">DNA-binding</keyword>
<dbReference type="GO" id="GO:0003677">
    <property type="term" value="F:DNA binding"/>
    <property type="evidence" value="ECO:0007669"/>
    <property type="project" value="UniProtKB-UniRule"/>
</dbReference>
<dbReference type="SUPFAM" id="SSF46689">
    <property type="entry name" value="Homeodomain-like"/>
    <property type="match status" value="1"/>
</dbReference>
<reference evidence="6 7" key="1">
    <citation type="submission" date="2013-09" db="EMBL/GenBank/DDBJ databases">
        <authorList>
            <person name="Zeng Z."/>
            <person name="Chen C."/>
        </authorList>
    </citation>
    <scope>NUCLEOTIDE SEQUENCE [LARGE SCALE GENOMIC DNA]</scope>
    <source>
        <strain evidence="6 7">WB 4.1-42</strain>
    </source>
</reference>
<comment type="caution">
    <text evidence="6">The sequence shown here is derived from an EMBL/GenBank/DDBJ whole genome shotgun (WGS) entry which is preliminary data.</text>
</comment>
<dbReference type="InterPro" id="IPR036271">
    <property type="entry name" value="Tet_transcr_reg_TetR-rel_C_sf"/>
</dbReference>
<sequence>MGRHKEFDYEQKLDIALELFWTQGYHVTSITDLENHMGMNRSSIYPTYGDKKALLFKCLTKYLKSKVLGYEGILAGKQSDAIENLRRIFRLAVDQSINEGRTCLAVKMAFEIALTDEDIRRLLASGEKKIEGIYFEILKAGQQQGSMKGDFDTKVTADFFACSSSAMFKNYALNKNRKAVYDMIETLINMVKT</sequence>
<dbReference type="InterPro" id="IPR001647">
    <property type="entry name" value="HTH_TetR"/>
</dbReference>
<keyword evidence="7" id="KW-1185">Reference proteome</keyword>
<dbReference type="EMBL" id="JRLY01000001">
    <property type="protein sequence ID" value="KGO95056.1"/>
    <property type="molecule type" value="Genomic_DNA"/>
</dbReference>
<gene>
    <name evidence="6" type="ORF">Q766_02820</name>
</gene>
<evidence type="ECO:0000256" key="1">
    <source>
        <dbReference type="ARBA" id="ARBA00023015"/>
    </source>
</evidence>
<proteinExistence type="predicted"/>
<dbReference type="InterPro" id="IPR009057">
    <property type="entry name" value="Homeodomain-like_sf"/>
</dbReference>
<evidence type="ECO:0000313" key="6">
    <source>
        <dbReference type="EMBL" id="KGO95056.1"/>
    </source>
</evidence>
<dbReference type="AlphaFoldDB" id="A0A0A2MTW9"/>
<keyword evidence="3" id="KW-0804">Transcription</keyword>
<evidence type="ECO:0000256" key="3">
    <source>
        <dbReference type="ARBA" id="ARBA00023163"/>
    </source>
</evidence>
<dbReference type="STRING" id="1121898.GCA_000422725_01036"/>
<protein>
    <recommendedName>
        <fullName evidence="5">HTH tetR-type domain-containing protein</fullName>
    </recommendedName>
</protein>
<dbReference type="Gene3D" id="1.10.10.60">
    <property type="entry name" value="Homeodomain-like"/>
    <property type="match status" value="1"/>
</dbReference>
<evidence type="ECO:0000259" key="5">
    <source>
        <dbReference type="PROSITE" id="PS50977"/>
    </source>
</evidence>
<keyword evidence="1" id="KW-0805">Transcription regulation</keyword>
<name>A0A0A2MTW9_9FLAO</name>
<dbReference type="Pfam" id="PF00440">
    <property type="entry name" value="TetR_N"/>
    <property type="match status" value="1"/>
</dbReference>
<dbReference type="PANTHER" id="PTHR47506">
    <property type="entry name" value="TRANSCRIPTIONAL REGULATORY PROTEIN"/>
    <property type="match status" value="1"/>
</dbReference>
<feature type="DNA-binding region" description="H-T-H motif" evidence="4">
    <location>
        <begin position="29"/>
        <end position="48"/>
    </location>
</feature>
<feature type="domain" description="HTH tetR-type" evidence="5">
    <location>
        <begin position="6"/>
        <end position="66"/>
    </location>
</feature>
<dbReference type="PANTHER" id="PTHR47506:SF10">
    <property type="entry name" value="TRANSCRIPTIONAL REGULATORY PROTEIN"/>
    <property type="match status" value="1"/>
</dbReference>
<evidence type="ECO:0000256" key="2">
    <source>
        <dbReference type="ARBA" id="ARBA00023125"/>
    </source>
</evidence>
<evidence type="ECO:0000256" key="4">
    <source>
        <dbReference type="PROSITE-ProRule" id="PRU00335"/>
    </source>
</evidence>
<dbReference type="SUPFAM" id="SSF48498">
    <property type="entry name" value="Tetracyclin repressor-like, C-terminal domain"/>
    <property type="match status" value="1"/>
</dbReference>
<dbReference type="Proteomes" id="UP000030111">
    <property type="component" value="Unassembled WGS sequence"/>
</dbReference>
<dbReference type="PROSITE" id="PS50977">
    <property type="entry name" value="HTH_TETR_2"/>
    <property type="match status" value="1"/>
</dbReference>
<dbReference type="Gene3D" id="1.10.357.10">
    <property type="entry name" value="Tetracycline Repressor, domain 2"/>
    <property type="match status" value="1"/>
</dbReference>